<name>A0A8X6SWT3_TRICX</name>
<comment type="caution">
    <text evidence="1">The sequence shown here is derived from an EMBL/GenBank/DDBJ whole genome shotgun (WGS) entry which is preliminary data.</text>
</comment>
<organism evidence="1 2">
    <name type="scientific">Trichonephila clavipes</name>
    <name type="common">Golden silk orbweaver</name>
    <name type="synonym">Nephila clavipes</name>
    <dbReference type="NCBI Taxonomy" id="2585209"/>
    <lineage>
        <taxon>Eukaryota</taxon>
        <taxon>Metazoa</taxon>
        <taxon>Ecdysozoa</taxon>
        <taxon>Arthropoda</taxon>
        <taxon>Chelicerata</taxon>
        <taxon>Arachnida</taxon>
        <taxon>Araneae</taxon>
        <taxon>Araneomorphae</taxon>
        <taxon>Entelegynae</taxon>
        <taxon>Araneoidea</taxon>
        <taxon>Nephilidae</taxon>
        <taxon>Trichonephila</taxon>
    </lineage>
</organism>
<sequence length="102" mass="11667">MKSFGKPLETLAIVDPIPRHLERAKAVGHFRLTTGHEFLGVHLHWLSVDANEACPLCDHARMDGDLLLQRTGLDEYPPDDIVSRYWEARHQMVKNQARALDK</sequence>
<accession>A0A8X6SWT3</accession>
<keyword evidence="2" id="KW-1185">Reference proteome</keyword>
<evidence type="ECO:0000313" key="1">
    <source>
        <dbReference type="EMBL" id="GFY19606.1"/>
    </source>
</evidence>
<evidence type="ECO:0000313" key="2">
    <source>
        <dbReference type="Proteomes" id="UP000887159"/>
    </source>
</evidence>
<keyword evidence="1" id="KW-0695">RNA-directed DNA polymerase</keyword>
<dbReference type="EMBL" id="BMAU01021353">
    <property type="protein sequence ID" value="GFY19606.1"/>
    <property type="molecule type" value="Genomic_DNA"/>
</dbReference>
<dbReference type="GO" id="GO:0003964">
    <property type="term" value="F:RNA-directed DNA polymerase activity"/>
    <property type="evidence" value="ECO:0007669"/>
    <property type="project" value="UniProtKB-KW"/>
</dbReference>
<dbReference type="Proteomes" id="UP000887159">
    <property type="component" value="Unassembled WGS sequence"/>
</dbReference>
<keyword evidence="1" id="KW-0548">Nucleotidyltransferase</keyword>
<reference evidence="1" key="1">
    <citation type="submission" date="2020-08" db="EMBL/GenBank/DDBJ databases">
        <title>Multicomponent nature underlies the extraordinary mechanical properties of spider dragline silk.</title>
        <authorList>
            <person name="Kono N."/>
            <person name="Nakamura H."/>
            <person name="Mori M."/>
            <person name="Yoshida Y."/>
            <person name="Ohtoshi R."/>
            <person name="Malay A.D."/>
            <person name="Moran D.A.P."/>
            <person name="Tomita M."/>
            <person name="Numata K."/>
            <person name="Arakawa K."/>
        </authorList>
    </citation>
    <scope>NUCLEOTIDE SEQUENCE</scope>
</reference>
<dbReference type="AlphaFoldDB" id="A0A8X6SWT3"/>
<keyword evidence="1" id="KW-0808">Transferase</keyword>
<gene>
    <name evidence="1" type="primary">RF55_23213</name>
    <name evidence="1" type="ORF">TNCV_4647781</name>
</gene>
<proteinExistence type="predicted"/>
<protein>
    <submittedName>
        <fullName evidence="1">Reverse transcriptase</fullName>
    </submittedName>
</protein>